<feature type="compositionally biased region" description="Polar residues" evidence="1">
    <location>
        <begin position="95"/>
        <end position="104"/>
    </location>
</feature>
<protein>
    <recommendedName>
        <fullName evidence="6">Myb-like domain-containing protein</fullName>
    </recommendedName>
</protein>
<dbReference type="OrthoDB" id="2143914at2759"/>
<sequence length="303" mass="33408">MARGALFANDLLIRNTSQDQDRKLIPTGQPNNAYSASPSHLTLSSDFHTGAGLPHPYQQAYSYVPSPHDPSAFGFPPPQGYRPQLQTQHLQHQPNLYQQLSPTNPRKRRASDLHEPSIPGSSSSNQSAFANPPGLSLVAGGGDLGGIDLSHGAPSQQTLASPPVKKGRTNTPWTPAEEQRLKTLRDAGSSWSEIAKTFPTRTEGSVKKHWYKLTYLLFQDMHYAEFAEDESAALLQAIKDYENNKWKVIGQKVGKPAKVRQPALRLQHRPTECGHIRGKANKCAGLRAVRQRTGLESMTQRLP</sequence>
<dbReference type="GO" id="GO:0000978">
    <property type="term" value="F:RNA polymerase II cis-regulatory region sequence-specific DNA binding"/>
    <property type="evidence" value="ECO:0007669"/>
    <property type="project" value="TreeGrafter"/>
</dbReference>
<dbReference type="Pfam" id="PF00249">
    <property type="entry name" value="Myb_DNA-binding"/>
    <property type="match status" value="1"/>
</dbReference>
<dbReference type="eggNOG" id="ENOG502S338">
    <property type="taxonomic scope" value="Eukaryota"/>
</dbReference>
<feature type="region of interest" description="Disordered" evidence="1">
    <location>
        <begin position="19"/>
        <end position="177"/>
    </location>
</feature>
<dbReference type="InterPro" id="IPR050560">
    <property type="entry name" value="MYB_TF"/>
</dbReference>
<dbReference type="GO" id="GO:0000981">
    <property type="term" value="F:DNA-binding transcription factor activity, RNA polymerase II-specific"/>
    <property type="evidence" value="ECO:0007669"/>
    <property type="project" value="TreeGrafter"/>
</dbReference>
<dbReference type="PROSITE" id="PS51294">
    <property type="entry name" value="HTH_MYB"/>
    <property type="match status" value="1"/>
</dbReference>
<evidence type="ECO:0000313" key="5">
    <source>
        <dbReference type="Proteomes" id="UP000016933"/>
    </source>
</evidence>
<gene>
    <name evidence="4" type="ORF">DOTSEDRAFT_126903</name>
</gene>
<dbReference type="GO" id="GO:0005634">
    <property type="term" value="C:nucleus"/>
    <property type="evidence" value="ECO:0007669"/>
    <property type="project" value="TreeGrafter"/>
</dbReference>
<dbReference type="PROSITE" id="PS50090">
    <property type="entry name" value="MYB_LIKE"/>
    <property type="match status" value="1"/>
</dbReference>
<evidence type="ECO:0008006" key="6">
    <source>
        <dbReference type="Google" id="ProtNLM"/>
    </source>
</evidence>
<reference evidence="4 5" key="2">
    <citation type="journal article" date="2012" name="PLoS Pathog.">
        <title>Diverse lifestyles and strategies of plant pathogenesis encoded in the genomes of eighteen Dothideomycetes fungi.</title>
        <authorList>
            <person name="Ohm R.A."/>
            <person name="Feau N."/>
            <person name="Henrissat B."/>
            <person name="Schoch C.L."/>
            <person name="Horwitz B.A."/>
            <person name="Barry K.W."/>
            <person name="Condon B.J."/>
            <person name="Copeland A.C."/>
            <person name="Dhillon B."/>
            <person name="Glaser F."/>
            <person name="Hesse C.N."/>
            <person name="Kosti I."/>
            <person name="LaButti K."/>
            <person name="Lindquist E.A."/>
            <person name="Lucas S."/>
            <person name="Salamov A.A."/>
            <person name="Bradshaw R.E."/>
            <person name="Ciuffetti L."/>
            <person name="Hamelin R.C."/>
            <person name="Kema G.H.J."/>
            <person name="Lawrence C."/>
            <person name="Scott J.A."/>
            <person name="Spatafora J.W."/>
            <person name="Turgeon B.G."/>
            <person name="de Wit P.J.G.M."/>
            <person name="Zhong S."/>
            <person name="Goodwin S.B."/>
            <person name="Grigoriev I.V."/>
        </authorList>
    </citation>
    <scope>NUCLEOTIDE SEQUENCE [LARGE SCALE GENOMIC DNA]</scope>
    <source>
        <strain evidence="5">NZE10 / CBS 128990</strain>
    </source>
</reference>
<evidence type="ECO:0000313" key="4">
    <source>
        <dbReference type="EMBL" id="EME46724.1"/>
    </source>
</evidence>
<dbReference type="InterPro" id="IPR001005">
    <property type="entry name" value="SANT/Myb"/>
</dbReference>
<dbReference type="GO" id="GO:0000278">
    <property type="term" value="P:mitotic cell cycle"/>
    <property type="evidence" value="ECO:0007669"/>
    <property type="project" value="TreeGrafter"/>
</dbReference>
<accession>N1PWY3</accession>
<keyword evidence="5" id="KW-1185">Reference proteome</keyword>
<name>N1PWY3_DOTSN</name>
<dbReference type="Gene3D" id="1.10.10.60">
    <property type="entry name" value="Homeodomain-like"/>
    <property type="match status" value="1"/>
</dbReference>
<dbReference type="SMART" id="SM00717">
    <property type="entry name" value="SANT"/>
    <property type="match status" value="2"/>
</dbReference>
<feature type="domain" description="Myb-like" evidence="2">
    <location>
        <begin position="165"/>
        <end position="214"/>
    </location>
</feature>
<evidence type="ECO:0000259" key="2">
    <source>
        <dbReference type="PROSITE" id="PS50090"/>
    </source>
</evidence>
<feature type="compositionally biased region" description="Low complexity" evidence="1">
    <location>
        <begin position="117"/>
        <end position="127"/>
    </location>
</feature>
<dbReference type="PANTHER" id="PTHR45614:SF238">
    <property type="entry name" value="MYB-LIKE TRANSCRIPTION FACTOR (EUROFUNG)"/>
    <property type="match status" value="1"/>
</dbReference>
<dbReference type="PANTHER" id="PTHR45614">
    <property type="entry name" value="MYB PROTEIN-RELATED"/>
    <property type="match status" value="1"/>
</dbReference>
<dbReference type="InterPro" id="IPR009057">
    <property type="entry name" value="Homeodomain-like_sf"/>
</dbReference>
<dbReference type="HOGENOM" id="CLU_066710_0_1_1"/>
<dbReference type="Proteomes" id="UP000016933">
    <property type="component" value="Unassembled WGS sequence"/>
</dbReference>
<organism evidence="4 5">
    <name type="scientific">Dothistroma septosporum (strain NZE10 / CBS 128990)</name>
    <name type="common">Red band needle blight fungus</name>
    <name type="synonym">Mycosphaerella pini</name>
    <dbReference type="NCBI Taxonomy" id="675120"/>
    <lineage>
        <taxon>Eukaryota</taxon>
        <taxon>Fungi</taxon>
        <taxon>Dikarya</taxon>
        <taxon>Ascomycota</taxon>
        <taxon>Pezizomycotina</taxon>
        <taxon>Dothideomycetes</taxon>
        <taxon>Dothideomycetidae</taxon>
        <taxon>Mycosphaerellales</taxon>
        <taxon>Mycosphaerellaceae</taxon>
        <taxon>Dothistroma</taxon>
    </lineage>
</organism>
<dbReference type="CDD" id="cd00167">
    <property type="entry name" value="SANT"/>
    <property type="match status" value="1"/>
</dbReference>
<proteinExistence type="predicted"/>
<dbReference type="SUPFAM" id="SSF46689">
    <property type="entry name" value="Homeodomain-like"/>
    <property type="match status" value="1"/>
</dbReference>
<dbReference type="OMA" id="TECGHIR"/>
<dbReference type="InterPro" id="IPR017930">
    <property type="entry name" value="Myb_dom"/>
</dbReference>
<reference evidence="5" key="1">
    <citation type="journal article" date="2012" name="PLoS Genet.">
        <title>The genomes of the fungal plant pathogens Cladosporium fulvum and Dothistroma septosporum reveal adaptation to different hosts and lifestyles but also signatures of common ancestry.</title>
        <authorList>
            <person name="de Wit P.J.G.M."/>
            <person name="van der Burgt A."/>
            <person name="Oekmen B."/>
            <person name="Stergiopoulos I."/>
            <person name="Abd-Elsalam K.A."/>
            <person name="Aerts A.L."/>
            <person name="Bahkali A.H."/>
            <person name="Beenen H.G."/>
            <person name="Chettri P."/>
            <person name="Cox M.P."/>
            <person name="Datema E."/>
            <person name="de Vries R.P."/>
            <person name="Dhillon B."/>
            <person name="Ganley A.R."/>
            <person name="Griffiths S.A."/>
            <person name="Guo Y."/>
            <person name="Hamelin R.C."/>
            <person name="Henrissat B."/>
            <person name="Kabir M.S."/>
            <person name="Jashni M.K."/>
            <person name="Kema G."/>
            <person name="Klaubauf S."/>
            <person name="Lapidus A."/>
            <person name="Levasseur A."/>
            <person name="Lindquist E."/>
            <person name="Mehrabi R."/>
            <person name="Ohm R.A."/>
            <person name="Owen T.J."/>
            <person name="Salamov A."/>
            <person name="Schwelm A."/>
            <person name="Schijlen E."/>
            <person name="Sun H."/>
            <person name="van den Burg H.A."/>
            <person name="van Ham R.C.H.J."/>
            <person name="Zhang S."/>
            <person name="Goodwin S.B."/>
            <person name="Grigoriev I.V."/>
            <person name="Collemare J."/>
            <person name="Bradshaw R.E."/>
        </authorList>
    </citation>
    <scope>NUCLEOTIDE SEQUENCE [LARGE SCALE GENOMIC DNA]</scope>
    <source>
        <strain evidence="5">NZE10 / CBS 128990</strain>
    </source>
</reference>
<dbReference type="GO" id="GO:0045944">
    <property type="term" value="P:positive regulation of transcription by RNA polymerase II"/>
    <property type="evidence" value="ECO:0007669"/>
    <property type="project" value="TreeGrafter"/>
</dbReference>
<dbReference type="AlphaFoldDB" id="N1PWY3"/>
<feature type="domain" description="HTH myb-type" evidence="3">
    <location>
        <begin position="165"/>
        <end position="220"/>
    </location>
</feature>
<evidence type="ECO:0000259" key="3">
    <source>
        <dbReference type="PROSITE" id="PS51294"/>
    </source>
</evidence>
<evidence type="ECO:0000256" key="1">
    <source>
        <dbReference type="SAM" id="MobiDB-lite"/>
    </source>
</evidence>
<feature type="compositionally biased region" description="Low complexity" evidence="1">
    <location>
        <begin position="83"/>
        <end position="94"/>
    </location>
</feature>
<dbReference type="STRING" id="675120.N1PWY3"/>
<feature type="compositionally biased region" description="Polar residues" evidence="1">
    <location>
        <begin position="28"/>
        <end position="47"/>
    </location>
</feature>
<dbReference type="EMBL" id="KB446537">
    <property type="protein sequence ID" value="EME46724.1"/>
    <property type="molecule type" value="Genomic_DNA"/>
</dbReference>